<comment type="caution">
    <text evidence="1">The sequence shown here is derived from an EMBL/GenBank/DDBJ whole genome shotgun (WGS) entry which is preliminary data.</text>
</comment>
<sequence length="117" mass="13415">MDDYPSRGWKFHPTNLDLLHILHDHLYTVNIREMFDTLVGDPSEPNTKFVLVKEPTKACSSQIDRNAGDFYWKNTGVPQPDEAMMKFNMVVYSLNPSAPIPLQHKNVVLCKLTKTVL</sequence>
<keyword evidence="2" id="KW-1185">Reference proteome</keyword>
<protein>
    <submittedName>
        <fullName evidence="1">Uncharacterized protein</fullName>
    </submittedName>
</protein>
<dbReference type="AlphaFoldDB" id="A0AAV9MEI2"/>
<evidence type="ECO:0000313" key="1">
    <source>
        <dbReference type="EMBL" id="KAK4736435.1"/>
    </source>
</evidence>
<evidence type="ECO:0000313" key="2">
    <source>
        <dbReference type="Proteomes" id="UP001311915"/>
    </source>
</evidence>
<dbReference type="Proteomes" id="UP001311915">
    <property type="component" value="Unassembled WGS sequence"/>
</dbReference>
<organism evidence="1 2">
    <name type="scientific">Solanum pinnatisectum</name>
    <name type="common">tansyleaf nightshade</name>
    <dbReference type="NCBI Taxonomy" id="50273"/>
    <lineage>
        <taxon>Eukaryota</taxon>
        <taxon>Viridiplantae</taxon>
        <taxon>Streptophyta</taxon>
        <taxon>Embryophyta</taxon>
        <taxon>Tracheophyta</taxon>
        <taxon>Spermatophyta</taxon>
        <taxon>Magnoliopsida</taxon>
        <taxon>eudicotyledons</taxon>
        <taxon>Gunneridae</taxon>
        <taxon>Pentapetalae</taxon>
        <taxon>asterids</taxon>
        <taxon>lamiids</taxon>
        <taxon>Solanales</taxon>
        <taxon>Solanaceae</taxon>
        <taxon>Solanoideae</taxon>
        <taxon>Solaneae</taxon>
        <taxon>Solanum</taxon>
    </lineage>
</organism>
<reference evidence="1 2" key="1">
    <citation type="submission" date="2023-10" db="EMBL/GenBank/DDBJ databases">
        <title>Genome-Wide Identification Analysis in wild type Solanum Pinnatisectum Reveals Some Genes Defensing Phytophthora Infestans.</title>
        <authorList>
            <person name="Sun C."/>
        </authorList>
    </citation>
    <scope>NUCLEOTIDE SEQUENCE [LARGE SCALE GENOMIC DNA]</scope>
    <source>
        <strain evidence="1">LQN</strain>
        <tissue evidence="1">Leaf</tissue>
    </source>
</reference>
<gene>
    <name evidence="1" type="ORF">R3W88_000132</name>
</gene>
<proteinExistence type="predicted"/>
<dbReference type="EMBL" id="JAWPEI010000001">
    <property type="protein sequence ID" value="KAK4736435.1"/>
    <property type="molecule type" value="Genomic_DNA"/>
</dbReference>
<accession>A0AAV9MEI2</accession>
<name>A0AAV9MEI2_9SOLN</name>